<comment type="caution">
    <text evidence="3">The sequence shown here is derived from an EMBL/GenBank/DDBJ whole genome shotgun (WGS) entry which is preliminary data.</text>
</comment>
<comment type="similarity">
    <text evidence="1">Belongs to the GSP E family.</text>
</comment>
<feature type="domain" description="Bacterial type II secretion system protein E" evidence="2">
    <location>
        <begin position="193"/>
        <end position="207"/>
    </location>
</feature>
<dbReference type="SMART" id="SM00382">
    <property type="entry name" value="AAA"/>
    <property type="match status" value="1"/>
</dbReference>
<dbReference type="EMBL" id="VBAK01000101">
    <property type="protein sequence ID" value="TMI91228.1"/>
    <property type="molecule type" value="Genomic_DNA"/>
</dbReference>
<evidence type="ECO:0000313" key="4">
    <source>
        <dbReference type="Proteomes" id="UP000318509"/>
    </source>
</evidence>
<sequence length="363" mass="39770">MDITDLLVQTKRLNASDLHLTAGARPTLRINGKLTRLDMPELGREEIHALIYDILTDEQKAKFEATHDLDFSLELNGVGRFRINAFLHRLGEGAVLRLIPEGIKSLAELGMPPVLKDLAMQDRGLVLITGPTGSGKSTTLAAMIDHMNENREDHIITVEDPIEFVHTHKKCNINQREVGPHTMSFAVALRSALREDPDVILVGEMRDLETIALALTAAETGHLVLSTLHTNNAPQTINRVVDVFPPHQQEQIRVQLAESLLGVVAETLVPALNGGGRVAAMEIMVSTAAIRNIIRENKIHQLPSAIQTGARDGMQSFDQSLKALVKSKKISPEEALKVAVEKQAFAEEAVGGRGELADLRPKR</sequence>
<reference evidence="3 4" key="1">
    <citation type="journal article" date="2019" name="Nat. Microbiol.">
        <title>Mediterranean grassland soil C-N compound turnover is dependent on rainfall and depth, and is mediated by genomically divergent microorganisms.</title>
        <authorList>
            <person name="Diamond S."/>
            <person name="Andeer P.F."/>
            <person name="Li Z."/>
            <person name="Crits-Christoph A."/>
            <person name="Burstein D."/>
            <person name="Anantharaman K."/>
            <person name="Lane K.R."/>
            <person name="Thomas B.C."/>
            <person name="Pan C."/>
            <person name="Northen T.R."/>
            <person name="Banfield J.F."/>
        </authorList>
    </citation>
    <scope>NUCLEOTIDE SEQUENCE [LARGE SCALE GENOMIC DNA]</scope>
    <source>
        <strain evidence="3">NP_3</strain>
    </source>
</reference>
<dbReference type="PANTHER" id="PTHR30486:SF6">
    <property type="entry name" value="TYPE IV PILUS RETRACTATION ATPASE PILT"/>
    <property type="match status" value="1"/>
</dbReference>
<dbReference type="CDD" id="cd01131">
    <property type="entry name" value="PilT"/>
    <property type="match status" value="1"/>
</dbReference>
<dbReference type="NCBIfam" id="TIGR01420">
    <property type="entry name" value="pilT_fam"/>
    <property type="match status" value="1"/>
</dbReference>
<dbReference type="InterPro" id="IPR006321">
    <property type="entry name" value="PilT/PilU"/>
</dbReference>
<dbReference type="InterPro" id="IPR003593">
    <property type="entry name" value="AAA+_ATPase"/>
</dbReference>
<protein>
    <submittedName>
        <fullName evidence="3">Type IV pilus twitching motility protein PilT</fullName>
    </submittedName>
</protein>
<dbReference type="InterPro" id="IPR027417">
    <property type="entry name" value="P-loop_NTPase"/>
</dbReference>
<proteinExistence type="inferred from homology"/>
<dbReference type="Gene3D" id="3.30.450.90">
    <property type="match status" value="1"/>
</dbReference>
<dbReference type="AlphaFoldDB" id="A0A537K621"/>
<evidence type="ECO:0000256" key="1">
    <source>
        <dbReference type="ARBA" id="ARBA00006611"/>
    </source>
</evidence>
<dbReference type="InterPro" id="IPR050921">
    <property type="entry name" value="T4SS_GSP_E_ATPase"/>
</dbReference>
<dbReference type="SUPFAM" id="SSF52540">
    <property type="entry name" value="P-loop containing nucleoside triphosphate hydrolases"/>
    <property type="match status" value="1"/>
</dbReference>
<accession>A0A537K621</accession>
<dbReference type="Gene3D" id="3.40.50.300">
    <property type="entry name" value="P-loop containing nucleotide triphosphate hydrolases"/>
    <property type="match status" value="1"/>
</dbReference>
<dbReference type="GO" id="GO:0016887">
    <property type="term" value="F:ATP hydrolysis activity"/>
    <property type="evidence" value="ECO:0007669"/>
    <property type="project" value="InterPro"/>
</dbReference>
<dbReference type="Pfam" id="PF00437">
    <property type="entry name" value="T2SSE"/>
    <property type="match status" value="1"/>
</dbReference>
<name>A0A537K621_9BACT</name>
<dbReference type="GO" id="GO:0005524">
    <property type="term" value="F:ATP binding"/>
    <property type="evidence" value="ECO:0007669"/>
    <property type="project" value="InterPro"/>
</dbReference>
<organism evidence="3 4">
    <name type="scientific">Candidatus Segetimicrobium genomatis</name>
    <dbReference type="NCBI Taxonomy" id="2569760"/>
    <lineage>
        <taxon>Bacteria</taxon>
        <taxon>Bacillati</taxon>
        <taxon>Candidatus Sysuimicrobiota</taxon>
        <taxon>Candidatus Sysuimicrobiia</taxon>
        <taxon>Candidatus Sysuimicrobiales</taxon>
        <taxon>Candidatus Segetimicrobiaceae</taxon>
        <taxon>Candidatus Segetimicrobium</taxon>
    </lineage>
</organism>
<dbReference type="InterPro" id="IPR001482">
    <property type="entry name" value="T2SS/T4SS_dom"/>
</dbReference>
<evidence type="ECO:0000313" key="3">
    <source>
        <dbReference type="EMBL" id="TMI91228.1"/>
    </source>
</evidence>
<dbReference type="PANTHER" id="PTHR30486">
    <property type="entry name" value="TWITCHING MOTILITY PROTEIN PILT"/>
    <property type="match status" value="1"/>
</dbReference>
<gene>
    <name evidence="3" type="ORF">E6H00_04585</name>
</gene>
<dbReference type="PROSITE" id="PS00662">
    <property type="entry name" value="T2SP_E"/>
    <property type="match status" value="1"/>
</dbReference>
<evidence type="ECO:0000259" key="2">
    <source>
        <dbReference type="PROSITE" id="PS00662"/>
    </source>
</evidence>
<dbReference type="Proteomes" id="UP000318509">
    <property type="component" value="Unassembled WGS sequence"/>
</dbReference>